<dbReference type="Proteomes" id="UP000299367">
    <property type="component" value="Unassembled WGS sequence"/>
</dbReference>
<dbReference type="InterPro" id="IPR014947">
    <property type="entry name" value="DUF1818"/>
</dbReference>
<evidence type="ECO:0000313" key="1">
    <source>
        <dbReference type="EMBL" id="GCL42180.1"/>
    </source>
</evidence>
<dbReference type="AlphaFoldDB" id="A0A480AAN8"/>
<dbReference type="SUPFAM" id="SSF54447">
    <property type="entry name" value="ssDNA-binding transcriptional regulator domain"/>
    <property type="match status" value="1"/>
</dbReference>
<sequence length="121" mass="13703">MERVIKSGTGWRLGWNPDALQFKGLVGTEDWAIELTEAELNEFCRLLHQLADTMKHLAIELMEEEKIACEAESDLLWMEVEGYPQSYNLRFILNTGRGTEGKWEAAAVSGLLQAIGMLKVF</sequence>
<accession>A0A480AAN8</accession>
<dbReference type="Gene3D" id="2.30.31.10">
    <property type="entry name" value="Transcriptional Coactivator Pc4, Chain A"/>
    <property type="match status" value="1"/>
</dbReference>
<protein>
    <recommendedName>
        <fullName evidence="3">DUF1818 domain-containing protein</fullName>
    </recommendedName>
</protein>
<dbReference type="GO" id="GO:0006355">
    <property type="term" value="P:regulation of DNA-templated transcription"/>
    <property type="evidence" value="ECO:0007669"/>
    <property type="project" value="InterPro"/>
</dbReference>
<reference evidence="2" key="1">
    <citation type="submission" date="2019-02" db="EMBL/GenBank/DDBJ databases">
        <title>Draft genome sequence of Dolichospermum planctonicum NIES-80.</title>
        <authorList>
            <person name="Yamaguchi H."/>
            <person name="Suzuki S."/>
            <person name="Kawachi M."/>
        </authorList>
    </citation>
    <scope>NUCLEOTIDE SEQUENCE [LARGE SCALE GENOMIC DNA]</scope>
    <source>
        <strain evidence="2">NIES-80</strain>
    </source>
</reference>
<dbReference type="RefSeq" id="WP_137907824.1">
    <property type="nucleotide sequence ID" value="NZ_BJCF01000017.1"/>
</dbReference>
<name>A0A480AAN8_9CYAN</name>
<dbReference type="GO" id="GO:0003677">
    <property type="term" value="F:DNA binding"/>
    <property type="evidence" value="ECO:0007669"/>
    <property type="project" value="InterPro"/>
</dbReference>
<dbReference type="OrthoDB" id="464443at2"/>
<evidence type="ECO:0008006" key="3">
    <source>
        <dbReference type="Google" id="ProtNLM"/>
    </source>
</evidence>
<proteinExistence type="predicted"/>
<gene>
    <name evidence="1" type="ORF">NIES80_18820</name>
</gene>
<comment type="caution">
    <text evidence="1">The sequence shown here is derived from an EMBL/GenBank/DDBJ whole genome shotgun (WGS) entry which is preliminary data.</text>
</comment>
<organism evidence="1 2">
    <name type="scientific">Dolichospermum planctonicum</name>
    <dbReference type="NCBI Taxonomy" id="136072"/>
    <lineage>
        <taxon>Bacteria</taxon>
        <taxon>Bacillati</taxon>
        <taxon>Cyanobacteriota</taxon>
        <taxon>Cyanophyceae</taxon>
        <taxon>Nostocales</taxon>
        <taxon>Aphanizomenonaceae</taxon>
        <taxon>Dolichospermum</taxon>
    </lineage>
</organism>
<evidence type="ECO:0000313" key="2">
    <source>
        <dbReference type="Proteomes" id="UP000299367"/>
    </source>
</evidence>
<dbReference type="InterPro" id="IPR009044">
    <property type="entry name" value="ssDNA-bd_transcriptional_reg"/>
</dbReference>
<dbReference type="Pfam" id="PF08848">
    <property type="entry name" value="DUF1818"/>
    <property type="match status" value="1"/>
</dbReference>
<dbReference type="EMBL" id="BJCF01000017">
    <property type="protein sequence ID" value="GCL42180.1"/>
    <property type="molecule type" value="Genomic_DNA"/>
</dbReference>